<dbReference type="InterPro" id="IPR013578">
    <property type="entry name" value="Peptidase_M16C_assoc"/>
</dbReference>
<comment type="caution">
    <text evidence="2">The sequence shown here is derived from an EMBL/GenBank/DDBJ whole genome shotgun (WGS) entry which is preliminary data.</text>
</comment>
<dbReference type="SUPFAM" id="SSF63411">
    <property type="entry name" value="LuxS/MPP-like metallohydrolase"/>
    <property type="match status" value="1"/>
</dbReference>
<sequence>MEFFEFEIALQSFFYRRKRNDLSKKEYETKSDSIINQQAQAESQSQFPSPKESVFPVLVPVRGMPFPKLRWCNCNRFTTRVLPLRLAEWNTDDKVTFFLSGRNSIKGNLMITLFLDLLDPTYMIRAVQSNASDNMYNTLLAHSAVHGAMAWIYWRIMEMQNKGDSTNSSEAFSCFLKQAPFYVVFPATISLGCLYLSKSSNLQDLLLVKLSKEMYDNFVSSFRLVFFWFHHVQVKVLQHDLFTNDVLYTEIVFDMSSLKQELLPIVPLFCQSGDGYKRSGLWAVKSLNWKEDRWHTVFPFTSSKRGFEAPISHIIVNYILQDVQFADQKRFKQFVSQSKARMENRLRGSGHGIAAARMDAKLNSAGWISEQMGGVSYLEYLKDREEKVERTGMEFHVFLLGV</sequence>
<protein>
    <recommendedName>
        <fullName evidence="1">Peptidase M16C associated domain-containing protein</fullName>
    </recommendedName>
</protein>
<reference evidence="2 3" key="1">
    <citation type="journal article" date="2017" name="Nat. Commun.">
        <title>Genome assembly with in vitro proximity ligation data and whole-genome triplication in lettuce.</title>
        <authorList>
            <person name="Reyes-Chin-Wo S."/>
            <person name="Wang Z."/>
            <person name="Yang X."/>
            <person name="Kozik A."/>
            <person name="Arikit S."/>
            <person name="Song C."/>
            <person name="Xia L."/>
            <person name="Froenicke L."/>
            <person name="Lavelle D.O."/>
            <person name="Truco M.J."/>
            <person name="Xia R."/>
            <person name="Zhu S."/>
            <person name="Xu C."/>
            <person name="Xu H."/>
            <person name="Xu X."/>
            <person name="Cox K."/>
            <person name="Korf I."/>
            <person name="Meyers B.C."/>
            <person name="Michelmore R.W."/>
        </authorList>
    </citation>
    <scope>NUCLEOTIDE SEQUENCE [LARGE SCALE GENOMIC DNA]</scope>
    <source>
        <strain evidence="3">cv. Salinas</strain>
        <tissue evidence="2">Seedlings</tissue>
    </source>
</reference>
<dbReference type="Pfam" id="PF08367">
    <property type="entry name" value="M16C_assoc"/>
    <property type="match status" value="2"/>
</dbReference>
<dbReference type="InterPro" id="IPR011249">
    <property type="entry name" value="Metalloenz_LuxS/M16"/>
</dbReference>
<keyword evidence="3" id="KW-1185">Reference proteome</keyword>
<dbReference type="Gene3D" id="3.30.830.10">
    <property type="entry name" value="Metalloenzyme, LuxS/M16 peptidase-like"/>
    <property type="match status" value="2"/>
</dbReference>
<dbReference type="PANTHER" id="PTHR43016:SF13">
    <property type="entry name" value="PRESEQUENCE PROTEASE, MITOCHONDRIAL"/>
    <property type="match status" value="1"/>
</dbReference>
<proteinExistence type="predicted"/>
<organism evidence="2 3">
    <name type="scientific">Lactuca sativa</name>
    <name type="common">Garden lettuce</name>
    <dbReference type="NCBI Taxonomy" id="4236"/>
    <lineage>
        <taxon>Eukaryota</taxon>
        <taxon>Viridiplantae</taxon>
        <taxon>Streptophyta</taxon>
        <taxon>Embryophyta</taxon>
        <taxon>Tracheophyta</taxon>
        <taxon>Spermatophyta</taxon>
        <taxon>Magnoliopsida</taxon>
        <taxon>eudicotyledons</taxon>
        <taxon>Gunneridae</taxon>
        <taxon>Pentapetalae</taxon>
        <taxon>asterids</taxon>
        <taxon>campanulids</taxon>
        <taxon>Asterales</taxon>
        <taxon>Asteraceae</taxon>
        <taxon>Cichorioideae</taxon>
        <taxon>Cichorieae</taxon>
        <taxon>Lactucinae</taxon>
        <taxon>Lactuca</taxon>
    </lineage>
</organism>
<dbReference type="AlphaFoldDB" id="A0A9R1UKQ3"/>
<dbReference type="GO" id="GO:0006508">
    <property type="term" value="P:proteolysis"/>
    <property type="evidence" value="ECO:0007669"/>
    <property type="project" value="InterPro"/>
</dbReference>
<dbReference type="Proteomes" id="UP000235145">
    <property type="component" value="Unassembled WGS sequence"/>
</dbReference>
<evidence type="ECO:0000313" key="2">
    <source>
        <dbReference type="EMBL" id="KAJ0189275.1"/>
    </source>
</evidence>
<feature type="domain" description="Peptidase M16C associated" evidence="1">
    <location>
        <begin position="196"/>
        <end position="384"/>
    </location>
</feature>
<name>A0A9R1UKQ3_LACSA</name>
<dbReference type="SMART" id="SM01264">
    <property type="entry name" value="M16C_associated"/>
    <property type="match status" value="1"/>
</dbReference>
<evidence type="ECO:0000259" key="1">
    <source>
        <dbReference type="SMART" id="SM01264"/>
    </source>
</evidence>
<gene>
    <name evidence="2" type="ORF">LSAT_V11C800411350</name>
</gene>
<accession>A0A9R1UKQ3</accession>
<evidence type="ECO:0000313" key="3">
    <source>
        <dbReference type="Proteomes" id="UP000235145"/>
    </source>
</evidence>
<dbReference type="GO" id="GO:0046872">
    <property type="term" value="F:metal ion binding"/>
    <property type="evidence" value="ECO:0007669"/>
    <property type="project" value="InterPro"/>
</dbReference>
<dbReference type="EMBL" id="NBSK02000008">
    <property type="protein sequence ID" value="KAJ0189275.1"/>
    <property type="molecule type" value="Genomic_DNA"/>
</dbReference>
<dbReference type="PANTHER" id="PTHR43016">
    <property type="entry name" value="PRESEQUENCE PROTEASE"/>
    <property type="match status" value="1"/>
</dbReference>